<dbReference type="OrthoDB" id="5426798at2759"/>
<protein>
    <recommendedName>
        <fullName evidence="7">Zn(2)-C6 fungal-type domain-containing protein</fullName>
    </recommendedName>
</protein>
<name>A0A1D9PTC1_SCLS1</name>
<keyword evidence="2" id="KW-0479">Metal-binding</keyword>
<feature type="region of interest" description="Disordered" evidence="6">
    <location>
        <begin position="354"/>
        <end position="444"/>
    </location>
</feature>
<dbReference type="InterPro" id="IPR036864">
    <property type="entry name" value="Zn2-C6_fun-type_DNA-bd_sf"/>
</dbReference>
<feature type="compositionally biased region" description="Basic and acidic residues" evidence="6">
    <location>
        <begin position="385"/>
        <end position="395"/>
    </location>
</feature>
<dbReference type="InterPro" id="IPR050815">
    <property type="entry name" value="TF_fung"/>
</dbReference>
<evidence type="ECO:0000256" key="1">
    <source>
        <dbReference type="ARBA" id="ARBA00004123"/>
    </source>
</evidence>
<evidence type="ECO:0000259" key="7">
    <source>
        <dbReference type="PROSITE" id="PS50048"/>
    </source>
</evidence>
<feature type="compositionally biased region" description="Polar residues" evidence="6">
    <location>
        <begin position="41"/>
        <end position="57"/>
    </location>
</feature>
<dbReference type="GO" id="GO:0008270">
    <property type="term" value="F:zinc ion binding"/>
    <property type="evidence" value="ECO:0007669"/>
    <property type="project" value="InterPro"/>
</dbReference>
<feature type="region of interest" description="Disordered" evidence="6">
    <location>
        <begin position="1"/>
        <end position="197"/>
    </location>
</feature>
<dbReference type="Gene3D" id="4.10.240.10">
    <property type="entry name" value="Zn(2)-C6 fungal-type DNA-binding domain"/>
    <property type="match status" value="1"/>
</dbReference>
<evidence type="ECO:0000256" key="3">
    <source>
        <dbReference type="ARBA" id="ARBA00023015"/>
    </source>
</evidence>
<evidence type="ECO:0000313" key="9">
    <source>
        <dbReference type="Proteomes" id="UP000177798"/>
    </source>
</evidence>
<dbReference type="PANTHER" id="PTHR47338:SF11">
    <property type="entry name" value="ZN(II)2CYS6 TRANSCRIPTION FACTOR (EUROFUNG)"/>
    <property type="match status" value="1"/>
</dbReference>
<evidence type="ECO:0000256" key="2">
    <source>
        <dbReference type="ARBA" id="ARBA00022723"/>
    </source>
</evidence>
<feature type="compositionally biased region" description="Polar residues" evidence="6">
    <location>
        <begin position="1"/>
        <end position="31"/>
    </location>
</feature>
<keyword evidence="4" id="KW-0804">Transcription</keyword>
<dbReference type="VEuPathDB" id="FungiDB:sscle_01g006490"/>
<feature type="region of interest" description="Disordered" evidence="6">
    <location>
        <begin position="209"/>
        <end position="228"/>
    </location>
</feature>
<dbReference type="GO" id="GO:0006351">
    <property type="term" value="P:DNA-templated transcription"/>
    <property type="evidence" value="ECO:0007669"/>
    <property type="project" value="InterPro"/>
</dbReference>
<dbReference type="PANTHER" id="PTHR47338">
    <property type="entry name" value="ZN(II)2CYS6 TRANSCRIPTION FACTOR (EUROFUNG)-RELATED"/>
    <property type="match status" value="1"/>
</dbReference>
<evidence type="ECO:0000256" key="6">
    <source>
        <dbReference type="SAM" id="MobiDB-lite"/>
    </source>
</evidence>
<dbReference type="InterPro" id="IPR001138">
    <property type="entry name" value="Zn2Cys6_DnaBD"/>
</dbReference>
<organism evidence="8 9">
    <name type="scientific">Sclerotinia sclerotiorum (strain ATCC 18683 / 1980 / Ss-1)</name>
    <name type="common">White mold</name>
    <name type="synonym">Whetzelinia sclerotiorum</name>
    <dbReference type="NCBI Taxonomy" id="665079"/>
    <lineage>
        <taxon>Eukaryota</taxon>
        <taxon>Fungi</taxon>
        <taxon>Dikarya</taxon>
        <taxon>Ascomycota</taxon>
        <taxon>Pezizomycotina</taxon>
        <taxon>Leotiomycetes</taxon>
        <taxon>Helotiales</taxon>
        <taxon>Sclerotiniaceae</taxon>
        <taxon>Sclerotinia</taxon>
    </lineage>
</organism>
<dbReference type="AlphaFoldDB" id="A0A1D9PTC1"/>
<proteinExistence type="predicted"/>
<accession>A0A1D9PTC1</accession>
<dbReference type="SMART" id="SM00066">
    <property type="entry name" value="GAL4"/>
    <property type="match status" value="1"/>
</dbReference>
<dbReference type="SUPFAM" id="SSF57701">
    <property type="entry name" value="Zn2/Cys6 DNA-binding domain"/>
    <property type="match status" value="1"/>
</dbReference>
<dbReference type="EMBL" id="CP017814">
    <property type="protein sequence ID" value="APA05879.1"/>
    <property type="molecule type" value="Genomic_DNA"/>
</dbReference>
<keyword evidence="5" id="KW-0539">Nucleus</keyword>
<dbReference type="GO" id="GO:0005634">
    <property type="term" value="C:nucleus"/>
    <property type="evidence" value="ECO:0007669"/>
    <property type="project" value="UniProtKB-SubCell"/>
</dbReference>
<evidence type="ECO:0000313" key="8">
    <source>
        <dbReference type="EMBL" id="APA05879.1"/>
    </source>
</evidence>
<feature type="compositionally biased region" description="Polar residues" evidence="6">
    <location>
        <begin position="182"/>
        <end position="195"/>
    </location>
</feature>
<reference evidence="9" key="1">
    <citation type="journal article" date="2017" name="Genome Biol. Evol.">
        <title>The complete genome sequence of the phytopathogenic fungus Sclerotinia sclerotiorum reveals insights into the genome architecture of broad host range pathogens.</title>
        <authorList>
            <person name="Derbyshire M."/>
            <person name="Denton-Giles M."/>
            <person name="Hegedus D."/>
            <person name="Seifbarghy S."/>
            <person name="Rollins J."/>
            <person name="van Kan J."/>
            <person name="Seidl M.F."/>
            <person name="Faino L."/>
            <person name="Mbengue M."/>
            <person name="Navaud O."/>
            <person name="Raffaele S."/>
            <person name="Hammond-Kosack K."/>
            <person name="Heard S."/>
            <person name="Oliver R."/>
        </authorList>
    </citation>
    <scope>NUCLEOTIDE SEQUENCE [LARGE SCALE GENOMIC DNA]</scope>
    <source>
        <strain evidence="9">ATCC 18683 / 1980 / Ss-1</strain>
    </source>
</reference>
<dbReference type="CDD" id="cd00067">
    <property type="entry name" value="GAL4"/>
    <property type="match status" value="1"/>
</dbReference>
<dbReference type="PROSITE" id="PS00463">
    <property type="entry name" value="ZN2_CY6_FUNGAL_1"/>
    <property type="match status" value="1"/>
</dbReference>
<dbReference type="Proteomes" id="UP000177798">
    <property type="component" value="Chromosome 1"/>
</dbReference>
<feature type="domain" description="Zn(2)-C6 fungal-type" evidence="7">
    <location>
        <begin position="322"/>
        <end position="352"/>
    </location>
</feature>
<gene>
    <name evidence="8" type="ORF">sscle_01g006490</name>
</gene>
<dbReference type="RefSeq" id="XP_001597539.1">
    <property type="nucleotide sequence ID" value="XM_001597489.1"/>
</dbReference>
<sequence length="935" mass="104959">MIFPQPLTSPSREMQNTSKDFSPLHTSSEQRVNVLRERSDSNSSLPRSPVSEQSKGPYNQERRKDMYQPVPSFTPQEPLPSINSLFGSVSAPTRLAQSPYSDRQSPVFPSISPQDGRLPTTPLHADRPFDTNFQRPSASRHYPHSSRPDYPTPSPRAGPHTSGPIPESPRYAPTLSHHDSRQSQVHSGNNWSPRSDATRQDAFPALRAHPDQYLHQSHVSRSEHESRQMYRDHAPINRNYIPTPAGTVIGEPVTVKDGLGPKIWTGTQFLPRFVRQADVAGEGLCYFYDDGTHCKTVIDGEAVNAHWGVTKAGKPRKRLAIACITCREKKIKCDPDYPRCVQCDKFGRVCKFKNAPRGGQSSPDTPPADSEDSLPRPGSSLTDGESFRVEEREMSHSVSPRQNLRRASAEAEPHTKRQRSGYNDYTPVASEASPRLSVQETTSPSTAWAEARIVRSSDHTLQSDWQIDPFHSAEAGLSDELLEVFFKYAPETAYCMFPKNKFTGWARFTQDKSLNDLMLTYAILALGAAFSPNSKHKHLGARYAAIARHACDSRRVCIQLVQARLILAQYYFAINNPSDSWDFCGSAVRAASGLKLNIEIEKSDDAYLKCFPFGLNFSGYAECRRRTFWSCYLMDRFNGFGSGHLSMVDPKHVYLRLPCDDQSFDNQINVQNPPFEASNPRSQDYPRTIGPMAYLINVATIWGDVMSNIYSNSQRPHPISGSEFDSFYRSIMGRLSNWKSTLPDRFAIPTEALERVSDASELGTYITMHAVYHTTFMQLHRYVHPYSLDNSLLYRYICIAEEHAKSLLEVMNVVASRRESSGTRSPSSSTSTEFSSAFVGYAIISAVDIITAKPKRASIPSIISSLHGARSVISEISHFWQAAMTQEALISQRVSDLNEIDRRNWSTAAKELSNGTFAMREPLEKTFSRENDAIY</sequence>
<dbReference type="KEGG" id="ssl:SS1G_01733"/>
<keyword evidence="3" id="KW-0805">Transcription regulation</keyword>
<dbReference type="Pfam" id="PF00172">
    <property type="entry name" value="Zn_clus"/>
    <property type="match status" value="1"/>
</dbReference>
<dbReference type="OMA" id="MLLYSMM"/>
<dbReference type="CDD" id="cd12148">
    <property type="entry name" value="fungal_TF_MHR"/>
    <property type="match status" value="1"/>
</dbReference>
<comment type="subcellular location">
    <subcellularLocation>
        <location evidence="1">Nucleus</location>
    </subcellularLocation>
</comment>
<feature type="compositionally biased region" description="Polar residues" evidence="6">
    <location>
        <begin position="71"/>
        <end position="104"/>
    </location>
</feature>
<evidence type="ECO:0000256" key="4">
    <source>
        <dbReference type="ARBA" id="ARBA00023163"/>
    </source>
</evidence>
<dbReference type="GO" id="GO:0000981">
    <property type="term" value="F:DNA-binding transcription factor activity, RNA polymerase II-specific"/>
    <property type="evidence" value="ECO:0007669"/>
    <property type="project" value="InterPro"/>
</dbReference>
<dbReference type="PROSITE" id="PS50048">
    <property type="entry name" value="ZN2_CY6_FUNGAL_2"/>
    <property type="match status" value="1"/>
</dbReference>
<dbReference type="InterPro" id="IPR007219">
    <property type="entry name" value="XnlR_reg_dom"/>
</dbReference>
<dbReference type="SMART" id="SM00906">
    <property type="entry name" value="Fungal_trans"/>
    <property type="match status" value="1"/>
</dbReference>
<evidence type="ECO:0000256" key="5">
    <source>
        <dbReference type="ARBA" id="ARBA00023242"/>
    </source>
</evidence>
<dbReference type="GO" id="GO:0003677">
    <property type="term" value="F:DNA binding"/>
    <property type="evidence" value="ECO:0007669"/>
    <property type="project" value="InterPro"/>
</dbReference>
<dbReference type="Pfam" id="PF04082">
    <property type="entry name" value="Fungal_trans"/>
    <property type="match status" value="1"/>
</dbReference>